<dbReference type="Gene3D" id="1.25.40.10">
    <property type="entry name" value="Tetratricopeptide repeat domain"/>
    <property type="match status" value="3"/>
</dbReference>
<feature type="compositionally biased region" description="Basic and acidic residues" evidence="2">
    <location>
        <begin position="1"/>
        <end position="22"/>
    </location>
</feature>
<gene>
    <name evidence="3" type="ORF">Esi_0046_0122</name>
</gene>
<dbReference type="InParanoid" id="D7G201"/>
<organism evidence="3 4">
    <name type="scientific">Ectocarpus siliculosus</name>
    <name type="common">Brown alga</name>
    <name type="synonym">Conferva siliculosa</name>
    <dbReference type="NCBI Taxonomy" id="2880"/>
    <lineage>
        <taxon>Eukaryota</taxon>
        <taxon>Sar</taxon>
        <taxon>Stramenopiles</taxon>
        <taxon>Ochrophyta</taxon>
        <taxon>PX clade</taxon>
        <taxon>Phaeophyceae</taxon>
        <taxon>Ectocarpales</taxon>
        <taxon>Ectocarpaceae</taxon>
        <taxon>Ectocarpus</taxon>
    </lineage>
</organism>
<dbReference type="AlphaFoldDB" id="D7G201"/>
<dbReference type="EMBL" id="FN648663">
    <property type="protein sequence ID" value="CBJ48727.1"/>
    <property type="molecule type" value="Genomic_DNA"/>
</dbReference>
<feature type="compositionally biased region" description="Polar residues" evidence="2">
    <location>
        <begin position="67"/>
        <end position="80"/>
    </location>
</feature>
<dbReference type="OrthoDB" id="71226at2759"/>
<protein>
    <submittedName>
        <fullName evidence="3">Sel1 domain-containing protein</fullName>
    </submittedName>
</protein>
<dbReference type="STRING" id="2880.D7G201"/>
<reference evidence="3 4" key="1">
    <citation type="journal article" date="2010" name="Nature">
        <title>The Ectocarpus genome and the independent evolution of multicellularity in brown algae.</title>
        <authorList>
            <person name="Cock J.M."/>
            <person name="Sterck L."/>
            <person name="Rouze P."/>
            <person name="Scornet D."/>
            <person name="Allen A.E."/>
            <person name="Amoutzias G."/>
            <person name="Anthouard V."/>
            <person name="Artiguenave F."/>
            <person name="Aury J.M."/>
            <person name="Badger J.H."/>
            <person name="Beszteri B."/>
            <person name="Billiau K."/>
            <person name="Bonnet E."/>
            <person name="Bothwell J.H."/>
            <person name="Bowler C."/>
            <person name="Boyen C."/>
            <person name="Brownlee C."/>
            <person name="Carrano C.J."/>
            <person name="Charrier B."/>
            <person name="Cho G.Y."/>
            <person name="Coelho S.M."/>
            <person name="Collen J."/>
            <person name="Corre E."/>
            <person name="Da Silva C."/>
            <person name="Delage L."/>
            <person name="Delaroque N."/>
            <person name="Dittami S.M."/>
            <person name="Doulbeau S."/>
            <person name="Elias M."/>
            <person name="Farnham G."/>
            <person name="Gachon C.M."/>
            <person name="Gschloessl B."/>
            <person name="Heesch S."/>
            <person name="Jabbari K."/>
            <person name="Jubin C."/>
            <person name="Kawai H."/>
            <person name="Kimura K."/>
            <person name="Kloareg B."/>
            <person name="Kupper F.C."/>
            <person name="Lang D."/>
            <person name="Le Bail A."/>
            <person name="Leblanc C."/>
            <person name="Lerouge P."/>
            <person name="Lohr M."/>
            <person name="Lopez P.J."/>
            <person name="Martens C."/>
            <person name="Maumus F."/>
            <person name="Michel G."/>
            <person name="Miranda-Saavedra D."/>
            <person name="Morales J."/>
            <person name="Moreau H."/>
            <person name="Motomura T."/>
            <person name="Nagasato C."/>
            <person name="Napoli C.A."/>
            <person name="Nelson D.R."/>
            <person name="Nyvall-Collen P."/>
            <person name="Peters A.F."/>
            <person name="Pommier C."/>
            <person name="Potin P."/>
            <person name="Poulain J."/>
            <person name="Quesneville H."/>
            <person name="Read B."/>
            <person name="Rensing S.A."/>
            <person name="Ritter A."/>
            <person name="Rousvoal S."/>
            <person name="Samanta M."/>
            <person name="Samson G."/>
            <person name="Schroeder D.C."/>
            <person name="Segurens B."/>
            <person name="Strittmatter M."/>
            <person name="Tonon T."/>
            <person name="Tregear J.W."/>
            <person name="Valentin K."/>
            <person name="von Dassow P."/>
            <person name="Yamagishi T."/>
            <person name="Van de Peer Y."/>
            <person name="Wincker P."/>
        </authorList>
    </citation>
    <scope>NUCLEOTIDE SEQUENCE [LARGE SCALE GENOMIC DNA]</scope>
    <source>
        <strain evidence="4">Ec32 / CCAP1310/4</strain>
    </source>
</reference>
<feature type="region of interest" description="Disordered" evidence="2">
    <location>
        <begin position="1"/>
        <end position="80"/>
    </location>
</feature>
<dbReference type="SUPFAM" id="SSF81901">
    <property type="entry name" value="HCP-like"/>
    <property type="match status" value="3"/>
</dbReference>
<dbReference type="PANTHER" id="PTHR11102">
    <property type="entry name" value="SEL-1-LIKE PROTEIN"/>
    <property type="match status" value="1"/>
</dbReference>
<keyword evidence="4" id="KW-1185">Reference proteome</keyword>
<dbReference type="EMBL" id="FN649743">
    <property type="protein sequence ID" value="CBJ48727.1"/>
    <property type="molecule type" value="Genomic_DNA"/>
</dbReference>
<comment type="similarity">
    <text evidence="1">Belongs to the sel-1 family.</text>
</comment>
<evidence type="ECO:0000313" key="4">
    <source>
        <dbReference type="Proteomes" id="UP000002630"/>
    </source>
</evidence>
<feature type="compositionally biased region" description="Low complexity" evidence="2">
    <location>
        <begin position="495"/>
        <end position="504"/>
    </location>
</feature>
<name>D7G201_ECTSI</name>
<evidence type="ECO:0000313" key="3">
    <source>
        <dbReference type="EMBL" id="CBJ48727.1"/>
    </source>
</evidence>
<feature type="region of interest" description="Disordered" evidence="2">
    <location>
        <begin position="492"/>
        <end position="573"/>
    </location>
</feature>
<dbReference type="eggNOG" id="KOG1550">
    <property type="taxonomic scope" value="Eukaryota"/>
</dbReference>
<feature type="compositionally biased region" description="Gly residues" evidence="2">
    <location>
        <begin position="540"/>
        <end position="556"/>
    </location>
</feature>
<feature type="compositionally biased region" description="Basic and acidic residues" evidence="2">
    <location>
        <begin position="123"/>
        <end position="154"/>
    </location>
</feature>
<dbReference type="InterPro" id="IPR011990">
    <property type="entry name" value="TPR-like_helical_dom_sf"/>
</dbReference>
<evidence type="ECO:0000256" key="1">
    <source>
        <dbReference type="ARBA" id="ARBA00038101"/>
    </source>
</evidence>
<evidence type="ECO:0000256" key="2">
    <source>
        <dbReference type="SAM" id="MobiDB-lite"/>
    </source>
</evidence>
<feature type="compositionally biased region" description="Polar residues" evidence="2">
    <location>
        <begin position="199"/>
        <end position="211"/>
    </location>
</feature>
<dbReference type="Proteomes" id="UP000002630">
    <property type="component" value="Linkage Group LG18"/>
</dbReference>
<dbReference type="InterPro" id="IPR006597">
    <property type="entry name" value="Sel1-like"/>
</dbReference>
<dbReference type="Pfam" id="PF08238">
    <property type="entry name" value="Sel1"/>
    <property type="match status" value="8"/>
</dbReference>
<feature type="region of interest" description="Disordered" evidence="2">
    <location>
        <begin position="111"/>
        <end position="212"/>
    </location>
</feature>
<dbReference type="InterPro" id="IPR050767">
    <property type="entry name" value="Sel1_AlgK"/>
</dbReference>
<sequence>MPRSTPELRLEAPPDDGLDRVFDNGLIVDTDEESETPPPYNEGIIQRPSARLVSRRTDDNDDGGTSIAKTKQSPAGSRLLSATSAALTRVKGMTLRSGTSGRVLNPRSVTLVSGLLSPSRGKKGVDNDGADRTSEEDRSRKDRPFSQGHVENDKSAPWVQDPGQDDDGGGTKSNKQKLSVLFDDEESNAENGTEEGASIPSTSTNDSNAATPRSKWAATLMASTLAREKATGKAMVRNRVDLLPHPREAANKIEYLVMVCKAAQAYASTQAARLSRVRDGQHMINQLRDVASDLGRQAEKMLAVYDTREVRNSADRLGETLKGVYDLLGDVEGTAIMFGRKRGFGKRVTALVHDIGTRANALLAATSLAIADRPNVLYMADTGGGEPPAPQQQELLKMCIEGDKFFFGRGENPNMSKAFEAYAWAAERGCAEAMYMMAWMYRVGSGSVDADAEQCQRWLERAVDKGYAPAMNDLATTLLEQADRTERAHPELKADVAAADVIADSPTDDADRGLGATRPPTPDDHTSGGSEEGLPDGVSSGDGVGGTGQGEGNCEGDGGRQVEAEEDASSLPPELAQLFEQVMEKRKRSMQLLQDAAKTGHTEAMTNLGNMQEAMGYFEDARSWYSLAAHPSESANNPRAQNYLGTLFYEGRGVTKDRDEAVKWFRLSARQGFPQACQNLGMCYQTGAGVEKDLPKAVELFRQAVEGGSISATNSLAYLLARDALHALAAAARQAPPGLDQRNLSAGVAGTGLQFEDPSRGIMKPAGLSSQASSKAWRESTAQLREAADLFRRAADSGIGDASYQLGRLYQQGLGIPLEPVASFENFLAAADGEVVHPTAAACVGDMLYTGTGCLRDYGAALRYYVRAAHAGEATSANAAGLMHELGRGVPRNLEVANFWYQKAATLGSADGAFNAALLLERGDPLSAIASAAGLPMFQEQQQLPLRPSSGFLTSMAGAGCPATATPPRCSPPAGGGLFGANGGDDGDLAVASGSTGGVGQRPLWGNRPLALQMFQRAAELGHPEAMREVHRLRLRERIDHLMADRGEKRHAC</sequence>
<dbReference type="SMART" id="SM00671">
    <property type="entry name" value="SEL1"/>
    <property type="match status" value="9"/>
</dbReference>
<proteinExistence type="inferred from homology"/>
<dbReference type="PANTHER" id="PTHR11102:SF160">
    <property type="entry name" value="ERAD-ASSOCIATED E3 UBIQUITIN-PROTEIN LIGASE COMPONENT HRD3"/>
    <property type="match status" value="1"/>
</dbReference>
<accession>D7G201</accession>